<dbReference type="FunFam" id="3.40.1010.10:FF:000007">
    <property type="entry name" value="Ribosomal RNA small subunit methyltransferase I"/>
    <property type="match status" value="1"/>
</dbReference>
<comment type="catalytic activity">
    <reaction evidence="6">
        <text>cytidine(1402) in 16S rRNA + S-adenosyl-L-methionine = 2'-O-methylcytidine(1402) in 16S rRNA + S-adenosyl-L-homocysteine + H(+)</text>
        <dbReference type="Rhea" id="RHEA:42924"/>
        <dbReference type="Rhea" id="RHEA-COMP:10285"/>
        <dbReference type="Rhea" id="RHEA-COMP:10286"/>
        <dbReference type="ChEBI" id="CHEBI:15378"/>
        <dbReference type="ChEBI" id="CHEBI:57856"/>
        <dbReference type="ChEBI" id="CHEBI:59789"/>
        <dbReference type="ChEBI" id="CHEBI:74495"/>
        <dbReference type="ChEBI" id="CHEBI:82748"/>
        <dbReference type="EC" id="2.1.1.198"/>
    </reaction>
</comment>
<protein>
    <recommendedName>
        <fullName evidence="6">Ribosomal RNA small subunit methyltransferase I</fullName>
        <ecNumber evidence="6">2.1.1.198</ecNumber>
    </recommendedName>
    <alternativeName>
        <fullName evidence="6">16S rRNA 2'-O-ribose C1402 methyltransferase</fullName>
    </alternativeName>
    <alternativeName>
        <fullName evidence="6">rRNA (cytidine-2'-O-)-methyltransferase RsmI</fullName>
    </alternativeName>
</protein>
<dbReference type="RefSeq" id="WP_079588834.1">
    <property type="nucleotide sequence ID" value="NZ_FUYN01000001.1"/>
</dbReference>
<keyword evidence="3 6" id="KW-0489">Methyltransferase</keyword>
<dbReference type="NCBIfam" id="TIGR00096">
    <property type="entry name" value="16S rRNA (cytidine(1402)-2'-O)-methyltransferase"/>
    <property type="match status" value="1"/>
</dbReference>
<evidence type="ECO:0000256" key="5">
    <source>
        <dbReference type="ARBA" id="ARBA00022691"/>
    </source>
</evidence>
<proteinExistence type="inferred from homology"/>
<comment type="subcellular location">
    <subcellularLocation>
        <location evidence="6">Cytoplasm</location>
    </subcellularLocation>
</comment>
<evidence type="ECO:0000313" key="8">
    <source>
        <dbReference type="EMBL" id="SKB31645.1"/>
    </source>
</evidence>
<dbReference type="Gene3D" id="3.30.950.10">
    <property type="entry name" value="Methyltransferase, Cobalt-precorrin-4 Transmethylase, Domain 2"/>
    <property type="match status" value="1"/>
</dbReference>
<dbReference type="GO" id="GO:0005737">
    <property type="term" value="C:cytoplasm"/>
    <property type="evidence" value="ECO:0007669"/>
    <property type="project" value="UniProtKB-SubCell"/>
</dbReference>
<organism evidence="8 9">
    <name type="scientific">Acetoanaerobium noterae</name>
    <dbReference type="NCBI Taxonomy" id="745369"/>
    <lineage>
        <taxon>Bacteria</taxon>
        <taxon>Bacillati</taxon>
        <taxon>Bacillota</taxon>
        <taxon>Clostridia</taxon>
        <taxon>Peptostreptococcales</taxon>
        <taxon>Filifactoraceae</taxon>
        <taxon>Acetoanaerobium</taxon>
    </lineage>
</organism>
<gene>
    <name evidence="6" type="primary">rsmI</name>
    <name evidence="8" type="ORF">SAMN02745120_0905</name>
</gene>
<dbReference type="SUPFAM" id="SSF53790">
    <property type="entry name" value="Tetrapyrrole methylase"/>
    <property type="match status" value="1"/>
</dbReference>
<dbReference type="InterPro" id="IPR014776">
    <property type="entry name" value="4pyrrole_Mease_sub2"/>
</dbReference>
<evidence type="ECO:0000256" key="4">
    <source>
        <dbReference type="ARBA" id="ARBA00022679"/>
    </source>
</evidence>
<dbReference type="PANTHER" id="PTHR46111:SF1">
    <property type="entry name" value="RIBOSOMAL RNA SMALL SUBUNIT METHYLTRANSFERASE I"/>
    <property type="match status" value="1"/>
</dbReference>
<dbReference type="PIRSF" id="PIRSF005917">
    <property type="entry name" value="MTase_YraL"/>
    <property type="match status" value="1"/>
</dbReference>
<keyword evidence="2 6" id="KW-0698">rRNA processing</keyword>
<comment type="similarity">
    <text evidence="6">Belongs to the methyltransferase superfamily. RsmI family.</text>
</comment>
<evidence type="ECO:0000259" key="7">
    <source>
        <dbReference type="Pfam" id="PF00590"/>
    </source>
</evidence>
<dbReference type="HAMAP" id="MF_01877">
    <property type="entry name" value="16SrRNA_methyltr_I"/>
    <property type="match status" value="1"/>
</dbReference>
<dbReference type="AlphaFoldDB" id="A0A1T5A9S0"/>
<evidence type="ECO:0000256" key="2">
    <source>
        <dbReference type="ARBA" id="ARBA00022552"/>
    </source>
</evidence>
<dbReference type="GO" id="GO:0070677">
    <property type="term" value="F:rRNA (cytosine-2'-O-)-methyltransferase activity"/>
    <property type="evidence" value="ECO:0007669"/>
    <property type="project" value="UniProtKB-UniRule"/>
</dbReference>
<keyword evidence="1 6" id="KW-0963">Cytoplasm</keyword>
<dbReference type="CDD" id="cd11648">
    <property type="entry name" value="RsmI"/>
    <property type="match status" value="1"/>
</dbReference>
<dbReference type="InterPro" id="IPR000878">
    <property type="entry name" value="4pyrrol_Mease"/>
</dbReference>
<dbReference type="OrthoDB" id="9809084at2"/>
<dbReference type="FunFam" id="3.30.950.10:FF:000002">
    <property type="entry name" value="Ribosomal RNA small subunit methyltransferase I"/>
    <property type="match status" value="1"/>
</dbReference>
<dbReference type="InterPro" id="IPR018063">
    <property type="entry name" value="SAM_MeTrfase_RsmI_CS"/>
</dbReference>
<accession>A0A1T5A9S0</accession>
<evidence type="ECO:0000256" key="1">
    <source>
        <dbReference type="ARBA" id="ARBA00022490"/>
    </source>
</evidence>
<evidence type="ECO:0000313" key="9">
    <source>
        <dbReference type="Proteomes" id="UP000243406"/>
    </source>
</evidence>
<dbReference type="Pfam" id="PF00590">
    <property type="entry name" value="TP_methylase"/>
    <property type="match status" value="1"/>
</dbReference>
<dbReference type="PROSITE" id="PS01296">
    <property type="entry name" value="RSMI"/>
    <property type="match status" value="1"/>
</dbReference>
<dbReference type="Proteomes" id="UP000243406">
    <property type="component" value="Unassembled WGS sequence"/>
</dbReference>
<keyword evidence="9" id="KW-1185">Reference proteome</keyword>
<evidence type="ECO:0000256" key="3">
    <source>
        <dbReference type="ARBA" id="ARBA00022603"/>
    </source>
</evidence>
<dbReference type="Gene3D" id="3.40.1010.10">
    <property type="entry name" value="Cobalt-precorrin-4 Transmethylase, Domain 1"/>
    <property type="match status" value="1"/>
</dbReference>
<dbReference type="InterPro" id="IPR008189">
    <property type="entry name" value="rRNA_ssu_MeTfrase_I"/>
</dbReference>
<feature type="domain" description="Tetrapyrrole methylase" evidence="7">
    <location>
        <begin position="6"/>
        <end position="205"/>
    </location>
</feature>
<dbReference type="InterPro" id="IPR035996">
    <property type="entry name" value="4pyrrol_Methylase_sf"/>
</dbReference>
<evidence type="ECO:0000256" key="6">
    <source>
        <dbReference type="HAMAP-Rule" id="MF_01877"/>
    </source>
</evidence>
<sequence>MKTLAKLYVCPTPIGNLEDITLRTIRTLEEVDYIAAEDTRHTIKLLNHLNIKKPLISLHEHNEAFKSRELIELITSGHDVALVSDAGMPGISDPGEKLIKQCIESEVEVVTLPGPSAFLTALVTSGLDTSRFTFIGFLDRNNKTRKETIEALKARQETLIFYEAPHRIEKTISELFEILGDRKIVIARELTKKYEQYIRTSLRSLSEDFSMLEHRGEMVIILEGAIEEVEPEINKEAVEKRIKELLLQDLSTKEVAKQIAIEYKIKKNDAYALALGIK</sequence>
<comment type="function">
    <text evidence="6">Catalyzes the 2'-O-methylation of the ribose of cytidine 1402 (C1402) in 16S rRNA.</text>
</comment>
<dbReference type="EC" id="2.1.1.198" evidence="6"/>
<dbReference type="InterPro" id="IPR014777">
    <property type="entry name" value="4pyrrole_Mease_sub1"/>
</dbReference>
<dbReference type="EMBL" id="FUYN01000001">
    <property type="protein sequence ID" value="SKB31645.1"/>
    <property type="molecule type" value="Genomic_DNA"/>
</dbReference>
<dbReference type="PANTHER" id="PTHR46111">
    <property type="entry name" value="RIBOSOMAL RNA SMALL SUBUNIT METHYLTRANSFERASE I"/>
    <property type="match status" value="1"/>
</dbReference>
<name>A0A1T5A9S0_9FIRM</name>
<reference evidence="9" key="1">
    <citation type="submission" date="2017-02" db="EMBL/GenBank/DDBJ databases">
        <authorList>
            <person name="Varghese N."/>
            <person name="Submissions S."/>
        </authorList>
    </citation>
    <scope>NUCLEOTIDE SEQUENCE [LARGE SCALE GENOMIC DNA]</scope>
    <source>
        <strain evidence="9">ATCC 35199</strain>
    </source>
</reference>
<keyword evidence="5 6" id="KW-0949">S-adenosyl-L-methionine</keyword>
<keyword evidence="4 6" id="KW-0808">Transferase</keyword>